<evidence type="ECO:0000313" key="2">
    <source>
        <dbReference type="EMBL" id="WOO82781.1"/>
    </source>
</evidence>
<dbReference type="InterPro" id="IPR019171">
    <property type="entry name" value="MIX23"/>
</dbReference>
<comment type="similarity">
    <text evidence="1">Belongs to the MIX23 family.</text>
</comment>
<dbReference type="EMBL" id="CP086717">
    <property type="protein sequence ID" value="WOO82781.1"/>
    <property type="molecule type" value="Genomic_DNA"/>
</dbReference>
<keyword evidence="3" id="KW-1185">Reference proteome</keyword>
<dbReference type="PANTHER" id="PTHR31905:SF2">
    <property type="entry name" value="PROTEIN MIX23"/>
    <property type="match status" value="1"/>
</dbReference>
<dbReference type="GeneID" id="87809492"/>
<dbReference type="GO" id="GO:0005758">
    <property type="term" value="C:mitochondrial intermembrane space"/>
    <property type="evidence" value="ECO:0007669"/>
    <property type="project" value="InterPro"/>
</dbReference>
<organism evidence="2 3">
    <name type="scientific">Vanrija pseudolonga</name>
    <dbReference type="NCBI Taxonomy" id="143232"/>
    <lineage>
        <taxon>Eukaryota</taxon>
        <taxon>Fungi</taxon>
        <taxon>Dikarya</taxon>
        <taxon>Basidiomycota</taxon>
        <taxon>Agaricomycotina</taxon>
        <taxon>Tremellomycetes</taxon>
        <taxon>Trichosporonales</taxon>
        <taxon>Trichosporonaceae</taxon>
        <taxon>Vanrija</taxon>
    </lineage>
</organism>
<protein>
    <submittedName>
        <fullName evidence="2">Uncharacterized protein</fullName>
    </submittedName>
</protein>
<evidence type="ECO:0000313" key="3">
    <source>
        <dbReference type="Proteomes" id="UP000827549"/>
    </source>
</evidence>
<dbReference type="PANTHER" id="PTHR31905">
    <property type="entry name" value="COILED-COIL DOMAIN-CONTAINING PROTEIN 58"/>
    <property type="match status" value="1"/>
</dbReference>
<evidence type="ECO:0000256" key="1">
    <source>
        <dbReference type="ARBA" id="ARBA00024204"/>
    </source>
</evidence>
<accession>A0AAF1BIX3</accession>
<sequence length="253" mass="27390">MAGPPFGTASAYSDSFPAPPPRELTVSAETCFNLTVFRDVVRQYRKLDDQVVTRLNRAQAQLRDEARVGKGSSPEGMCAKMWLEMICESGWGRTTGIKEDGANEARPSHADEIPPPASDAVIAKLDAVVLIKAYLTPPAGWTHRQTLLTYCINTVEGSMNAKRAAAGGPTDERLAAAPVRPAGVQGGAHERGVREEQAVSDSLHSESAVEAIVRKRTLEVFKSRCPFFTPPPGRDRGWWDIAESGRMTSSGPE</sequence>
<dbReference type="RefSeq" id="XP_062628813.1">
    <property type="nucleotide sequence ID" value="XM_062772829.1"/>
</dbReference>
<dbReference type="Pfam" id="PF09774">
    <property type="entry name" value="MIX23"/>
    <property type="match status" value="2"/>
</dbReference>
<dbReference type="Proteomes" id="UP000827549">
    <property type="component" value="Chromosome 4"/>
</dbReference>
<reference evidence="2" key="1">
    <citation type="submission" date="2023-10" db="EMBL/GenBank/DDBJ databases">
        <authorList>
            <person name="Noh H."/>
        </authorList>
    </citation>
    <scope>NUCLEOTIDE SEQUENCE</scope>
    <source>
        <strain evidence="2">DUCC4014</strain>
    </source>
</reference>
<gene>
    <name evidence="2" type="primary">ccdc58</name>
    <name evidence="2" type="ORF">LOC62_04G006267</name>
</gene>
<proteinExistence type="inferred from homology"/>
<name>A0AAF1BIX3_9TREE</name>
<dbReference type="AlphaFoldDB" id="A0AAF1BIX3"/>